<evidence type="ECO:0000256" key="1">
    <source>
        <dbReference type="SAM" id="Phobius"/>
    </source>
</evidence>
<dbReference type="RefSeq" id="WP_190545856.1">
    <property type="nucleotide sequence ID" value="NZ_CAWPNO010000074.1"/>
</dbReference>
<protein>
    <submittedName>
        <fullName evidence="2">Uncharacterized protein</fullName>
    </submittedName>
</protein>
<reference evidence="2 3" key="1">
    <citation type="journal article" date="2020" name="ISME J.">
        <title>Comparative genomics reveals insights into cyanobacterial evolution and habitat adaptation.</title>
        <authorList>
            <person name="Chen M.Y."/>
            <person name="Teng W.K."/>
            <person name="Zhao L."/>
            <person name="Hu C.X."/>
            <person name="Zhou Y.K."/>
            <person name="Han B.P."/>
            <person name="Song L.R."/>
            <person name="Shu W.S."/>
        </authorList>
    </citation>
    <scope>NUCLEOTIDE SEQUENCE [LARGE SCALE GENOMIC DNA]</scope>
    <source>
        <strain evidence="2 3">FACHB-288</strain>
    </source>
</reference>
<sequence length="118" mass="13693">MVDSKSKTRTVNTTIGKQPNIGPFPSDQLIPWVVISGVSYYLFHGFLRLNWIWTLTLATWGISTWWVLTANGAWRILSKFLATPNWTRVRVLYQPILQSNAKKGQKTEKLRTNLKFRK</sequence>
<keyword evidence="1" id="KW-0472">Membrane</keyword>
<gene>
    <name evidence="2" type="ORF">H6G24_22965</name>
</gene>
<dbReference type="EMBL" id="JACJQH010000040">
    <property type="protein sequence ID" value="MBD2198331.1"/>
    <property type="molecule type" value="Genomic_DNA"/>
</dbReference>
<feature type="transmembrane region" description="Helical" evidence="1">
    <location>
        <begin position="29"/>
        <end position="46"/>
    </location>
</feature>
<keyword evidence="1" id="KW-0812">Transmembrane</keyword>
<feature type="transmembrane region" description="Helical" evidence="1">
    <location>
        <begin position="52"/>
        <end position="74"/>
    </location>
</feature>
<evidence type="ECO:0000313" key="2">
    <source>
        <dbReference type="EMBL" id="MBD2198331.1"/>
    </source>
</evidence>
<organism evidence="2 3">
    <name type="scientific">Calothrix parietina FACHB-288</name>
    <dbReference type="NCBI Taxonomy" id="2692896"/>
    <lineage>
        <taxon>Bacteria</taxon>
        <taxon>Bacillati</taxon>
        <taxon>Cyanobacteriota</taxon>
        <taxon>Cyanophyceae</taxon>
        <taxon>Nostocales</taxon>
        <taxon>Calotrichaceae</taxon>
        <taxon>Calothrix</taxon>
    </lineage>
</organism>
<proteinExistence type="predicted"/>
<name>A0ABR8AEF3_9CYAN</name>
<keyword evidence="1" id="KW-1133">Transmembrane helix</keyword>
<comment type="caution">
    <text evidence="2">The sequence shown here is derived from an EMBL/GenBank/DDBJ whole genome shotgun (WGS) entry which is preliminary data.</text>
</comment>
<accession>A0ABR8AEF3</accession>
<keyword evidence="3" id="KW-1185">Reference proteome</keyword>
<dbReference type="Proteomes" id="UP000658514">
    <property type="component" value="Unassembled WGS sequence"/>
</dbReference>
<evidence type="ECO:0000313" key="3">
    <source>
        <dbReference type="Proteomes" id="UP000658514"/>
    </source>
</evidence>